<reference evidence="1 2" key="1">
    <citation type="submission" date="2018-10" db="EMBL/GenBank/DDBJ databases">
        <authorList>
            <consortium name="IHU Genomes"/>
        </authorList>
    </citation>
    <scope>NUCLEOTIDE SEQUENCE [LARGE SCALE GENOMIC DNA]</scope>
    <source>
        <strain evidence="1 2">A1</strain>
    </source>
</reference>
<dbReference type="InterPro" id="IPR029063">
    <property type="entry name" value="SAM-dependent_MTases_sf"/>
</dbReference>
<dbReference type="GO" id="GO:0008168">
    <property type="term" value="F:methyltransferase activity"/>
    <property type="evidence" value="ECO:0007669"/>
    <property type="project" value="UniProtKB-KW"/>
</dbReference>
<sequence>MRSSHRGSVRHNIGGVRHNTASVYQTQNTKNTGLIELTNKIRITSGMNNPVHIEPYHVPYLHHLLCTGKRVLITPKVDGVNSQVLFGDFLLEVEKVSILDTTNYYVIDVLRSKTTKLSRLIRDRLTSFDHTIVKNVVIDTNSVIPPTEFMKNTIDKTLISDKILHDNLHLKTVFDLTLKGDESKFTETSTKIMEYLFDDVVTPYKNDGWIVYVDDRPTPLKIKPLNTLTVDLLYKEGQFCVKEGTDDVVVRTDDIEFPTNNGTVSLTDGVVYRLLPVYSNSRIKWYLQSDRPDKAVQNRTETVRAIIDRVKTNWKASSVLSRYHTLKGGLYYDHDDITTFNNGIKELLEHMRVMKTEAVFNVLTSDDSCVLDIGCGNGNLGRALNQTWTQEKTPDETKSGFIKYYGIDVDPIVLSSVEGGTINGHFFWGDINSILETDKTEQYQPSFNELIGPGVRYNIQNISTTSVVIPTVVITTIITINSVHYVDLNKLHDLAVASLKSRNSSPVDKRKQKLRLIVFGMFAENIDDMIDDLIGSQGNEQLAPNFAIERYDRNCGQGKIAYRFTYPWKNTPFVENIYRKSYFVDTLSSLGWVVKSIERTDNQKPIQRGFIRKFLNLHELVVLELILE</sequence>
<dbReference type="Proteomes" id="UP000594342">
    <property type="component" value="Unassembled WGS sequence"/>
</dbReference>
<keyword evidence="1" id="KW-0489">Methyltransferase</keyword>
<evidence type="ECO:0000313" key="1">
    <source>
        <dbReference type="EMBL" id="VBB17867.1"/>
    </source>
</evidence>
<organism evidence="1 2">
    <name type="scientific">Yasminevirus sp. GU-2018</name>
    <dbReference type="NCBI Taxonomy" id="2420051"/>
    <lineage>
        <taxon>Viruses</taxon>
        <taxon>Varidnaviria</taxon>
        <taxon>Bamfordvirae</taxon>
        <taxon>Nucleocytoviricota</taxon>
        <taxon>Megaviricetes</taxon>
        <taxon>Imitervirales</taxon>
        <taxon>Mimiviridae</taxon>
        <taxon>Klosneuvirinae</taxon>
        <taxon>Yasminevirus</taxon>
        <taxon>Yasminevirus saudimassiliense</taxon>
    </lineage>
</organism>
<dbReference type="EMBL" id="UPSH01000001">
    <property type="protein sequence ID" value="VBB17867.1"/>
    <property type="molecule type" value="Genomic_DNA"/>
</dbReference>
<comment type="caution">
    <text evidence="1">The sequence shown here is derived from an EMBL/GenBank/DDBJ whole genome shotgun (WGS) entry which is preliminary data.</text>
</comment>
<dbReference type="SUPFAM" id="SSF53335">
    <property type="entry name" value="S-adenosyl-L-methionine-dependent methyltransferases"/>
    <property type="match status" value="1"/>
</dbReference>
<dbReference type="Gene3D" id="3.40.50.150">
    <property type="entry name" value="Vaccinia Virus protein VP39"/>
    <property type="match status" value="1"/>
</dbReference>
<dbReference type="GO" id="GO:0032259">
    <property type="term" value="P:methylation"/>
    <property type="evidence" value="ECO:0007669"/>
    <property type="project" value="UniProtKB-KW"/>
</dbReference>
<keyword evidence="2" id="KW-1185">Reference proteome</keyword>
<protein>
    <submittedName>
        <fullName evidence="1">S-adenosyl-L-methionine-dependent methyltransferase</fullName>
    </submittedName>
</protein>
<name>A0A5K0U7T7_9VIRU</name>
<gene>
    <name evidence="1" type="ORF">YASMINEVIRUS_330</name>
</gene>
<dbReference type="CDD" id="cd02440">
    <property type="entry name" value="AdoMet_MTases"/>
    <property type="match status" value="1"/>
</dbReference>
<accession>A0A5K0U7T7</accession>
<proteinExistence type="predicted"/>
<keyword evidence="1" id="KW-0808">Transferase</keyword>
<evidence type="ECO:0000313" key="2">
    <source>
        <dbReference type="Proteomes" id="UP000594342"/>
    </source>
</evidence>